<gene>
    <name evidence="1" type="ORF">FIL70_15255</name>
</gene>
<protein>
    <submittedName>
        <fullName evidence="1">Uncharacterized protein</fullName>
    </submittedName>
</protein>
<dbReference type="EMBL" id="CP041016">
    <property type="protein sequence ID" value="QDC38390.1"/>
    <property type="molecule type" value="Genomic_DNA"/>
</dbReference>
<evidence type="ECO:0000313" key="1">
    <source>
        <dbReference type="EMBL" id="QDC38390.1"/>
    </source>
</evidence>
<proteinExistence type="predicted"/>
<organism evidence="1 2">
    <name type="scientific">Sphingobium fuliginis ATCC 27551</name>
    <dbReference type="NCBI Taxonomy" id="1208342"/>
    <lineage>
        <taxon>Bacteria</taxon>
        <taxon>Pseudomonadati</taxon>
        <taxon>Pseudomonadota</taxon>
        <taxon>Alphaproteobacteria</taxon>
        <taxon>Sphingomonadales</taxon>
        <taxon>Sphingomonadaceae</taxon>
        <taxon>Sphingobium</taxon>
    </lineage>
</organism>
<reference evidence="1 2" key="1">
    <citation type="submission" date="2019-06" db="EMBL/GenBank/DDBJ databases">
        <title>Genome organization and adaptive potential of archetypical organophosphate degarding Sphingobium fuliginis ATCC 27551.</title>
        <authorList>
            <person name="Sarwar A."/>
            <person name="Parthasarathy S."/>
            <person name="Singh C."/>
            <person name="Siddavattam D."/>
        </authorList>
    </citation>
    <scope>NUCLEOTIDE SEQUENCE [LARGE SCALE GENOMIC DNA]</scope>
    <source>
        <strain evidence="1 2">ATCC 27551</strain>
    </source>
</reference>
<dbReference type="KEGG" id="sufl:FIL70_15255"/>
<dbReference type="RefSeq" id="WP_140042702.1">
    <property type="nucleotide sequence ID" value="NZ_CP041016.1"/>
</dbReference>
<accession>A0A5B8CJQ8</accession>
<name>A0A5B8CJQ8_SPHSA</name>
<sequence>MTDFVDLFDQPKAPIVVELDAYVIPDEHMVWKCSPGKTYRFYRAVRDAYTAFPDVRGLEKLGGDPNDWTDQQLLEAISDDRWEREVTSRERGNQPQGSKGISKADRGRLTFIKRLWFEAKKGDLVVIPADGYDKEVLIGELLSEPGELRRVEAEDGEYQGVYFGRAVAWKLAIPKLSLSEDLIKGLHTRAAVFPLGESRKAEIYRLVYKNFVYKGDYVAEFRTEKEHFTAEDAAVVAAWLNGFQVLHHSLEQNLDNRLEESFRSLALDELPDGAGADLKIKIQSPGEIFVRTKKPLALSLMVLFSLSGCSPDQVVDDGVTVHLKSVAGEAMNAQAAVTADVNGLTTALGEKRLKEANDLGQRAMRDAKMSTRGP</sequence>
<evidence type="ECO:0000313" key="2">
    <source>
        <dbReference type="Proteomes" id="UP000311469"/>
    </source>
</evidence>
<dbReference type="Proteomes" id="UP000311469">
    <property type="component" value="Chromosome cSF1"/>
</dbReference>
<dbReference type="AlphaFoldDB" id="A0A5B8CJQ8"/>